<proteinExistence type="predicted"/>
<dbReference type="Proteomes" id="UP000006683">
    <property type="component" value="Chromosome"/>
</dbReference>
<protein>
    <submittedName>
        <fullName evidence="3">ATPase BadF/BadG/BcrA/BcrD type</fullName>
    </submittedName>
</protein>
<dbReference type="NCBIfam" id="NF046058">
    <property type="entry name" value="NagK_SO3507"/>
    <property type="match status" value="1"/>
</dbReference>
<dbReference type="KEGG" id="fbl:Fbal_2921"/>
<evidence type="ECO:0000313" key="3">
    <source>
        <dbReference type="EMBL" id="ADN77123.1"/>
    </source>
</evidence>
<dbReference type="OrthoDB" id="9816014at2"/>
<evidence type="ECO:0000313" key="4">
    <source>
        <dbReference type="Proteomes" id="UP000006683"/>
    </source>
</evidence>
<organism evidence="3 4">
    <name type="scientific">Ferrimonas balearica (strain DSM 9799 / CCM 4581 / KCTC 23876 / PAT)</name>
    <dbReference type="NCBI Taxonomy" id="550540"/>
    <lineage>
        <taxon>Bacteria</taxon>
        <taxon>Pseudomonadati</taxon>
        <taxon>Pseudomonadota</taxon>
        <taxon>Gammaproteobacteria</taxon>
        <taxon>Alteromonadales</taxon>
        <taxon>Ferrimonadaceae</taxon>
        <taxon>Ferrimonas</taxon>
    </lineage>
</organism>
<dbReference type="PANTHER" id="PTHR43190:SF3">
    <property type="entry name" value="N-ACETYL-D-GLUCOSAMINE KINASE"/>
    <property type="match status" value="1"/>
</dbReference>
<dbReference type="eggNOG" id="COG2971">
    <property type="taxonomic scope" value="Bacteria"/>
</dbReference>
<feature type="region of interest" description="Disordered" evidence="1">
    <location>
        <begin position="1"/>
        <end position="22"/>
    </location>
</feature>
<dbReference type="AlphaFoldDB" id="E1ST89"/>
<dbReference type="SUPFAM" id="SSF53067">
    <property type="entry name" value="Actin-like ATPase domain"/>
    <property type="match status" value="2"/>
</dbReference>
<name>E1ST89_FERBD</name>
<dbReference type="InterPro" id="IPR043129">
    <property type="entry name" value="ATPase_NBD"/>
</dbReference>
<feature type="domain" description="ATPase BadF/BadG/BcrA/BcrD type" evidence="2">
    <location>
        <begin position="33"/>
        <end position="280"/>
    </location>
</feature>
<dbReference type="STRING" id="550540.Fbal_2921"/>
<keyword evidence="4" id="KW-1185">Reference proteome</keyword>
<gene>
    <name evidence="3" type="ordered locus">Fbal_2921</name>
</gene>
<dbReference type="InterPro" id="IPR052519">
    <property type="entry name" value="Euk-type_GlcNAc_Kinase"/>
</dbReference>
<dbReference type="CDD" id="cd24082">
    <property type="entry name" value="ASKHA_NBD_GspK-like"/>
    <property type="match status" value="1"/>
</dbReference>
<evidence type="ECO:0000256" key="1">
    <source>
        <dbReference type="SAM" id="MobiDB-lite"/>
    </source>
</evidence>
<dbReference type="Pfam" id="PF01869">
    <property type="entry name" value="BcrAD_BadFG"/>
    <property type="match status" value="1"/>
</dbReference>
<evidence type="ECO:0000259" key="2">
    <source>
        <dbReference type="Pfam" id="PF01869"/>
    </source>
</evidence>
<dbReference type="HOGENOM" id="CLU_016274_2_0_6"/>
<accession>E1ST89</accession>
<dbReference type="PANTHER" id="PTHR43190">
    <property type="entry name" value="N-ACETYL-D-GLUCOSAMINE KINASE"/>
    <property type="match status" value="1"/>
</dbReference>
<dbReference type="Gene3D" id="3.30.420.40">
    <property type="match status" value="2"/>
</dbReference>
<dbReference type="EMBL" id="CP002209">
    <property type="protein sequence ID" value="ADN77123.1"/>
    <property type="molecule type" value="Genomic_DNA"/>
</dbReference>
<sequence length="324" mass="33139">MTALSLSDHSEPSTGQSEQENHTVASFDSPLLLGIDGGGSKCRAILYHPTKGVMGTGLSGAANPVNGLDAAREAIVDACVQALAAAGLEASQLGQCIAGAGLAGVNLPSCFAAMNAWQHPFAELHLTTDLHIACLGAHGRQDGAIMITGTGSCGFLDLAGKQTIVGGHGFPQGDKGSGAWYGLMAVQRALEASDTLAPPTAMSVGLARALGSDQPLDWVEQLAGQRSTAYARLASVVFEAAEQGDEQALALRAEGADYINRLARQLLQAGAPRLSLLGGLGPLVIPHLGEDVQQALSPAQATPEMGAVFFAQDQRQAGAVKEQG</sequence>
<reference evidence="3 4" key="1">
    <citation type="journal article" date="2010" name="Stand. Genomic Sci.">
        <title>Complete genome sequence of Ferrimonas balearica type strain (PAT).</title>
        <authorList>
            <person name="Nolan M."/>
            <person name="Sikorski J."/>
            <person name="Davenport K."/>
            <person name="Lucas S."/>
            <person name="Glavina Del Rio T."/>
            <person name="Tice H."/>
            <person name="Cheng J."/>
            <person name="Goodwin L."/>
            <person name="Pitluck S."/>
            <person name="Liolios K."/>
            <person name="Ivanova N."/>
            <person name="Mavromatis K."/>
            <person name="Ovchinnikova G."/>
            <person name="Pati A."/>
            <person name="Chen A."/>
            <person name="Palaniappan K."/>
            <person name="Land M."/>
            <person name="Hauser L."/>
            <person name="Chang Y."/>
            <person name="Jeffries C."/>
            <person name="Tapia R."/>
            <person name="Brettin T."/>
            <person name="Detter J."/>
            <person name="Han C."/>
            <person name="Yasawong M."/>
            <person name="Rohde M."/>
            <person name="Tindall B."/>
            <person name="Goker M."/>
            <person name="Woyke T."/>
            <person name="Bristow J."/>
            <person name="Eisen J."/>
            <person name="Markowitz V."/>
            <person name="Hugenholtz P."/>
            <person name="Kyrpides N."/>
            <person name="Klenk H."/>
            <person name="Lapidus A."/>
        </authorList>
    </citation>
    <scope>NUCLEOTIDE SEQUENCE [LARGE SCALE GENOMIC DNA]</scope>
    <source>
        <strain evidence="4">DSM 9799 / CCM 4581 / KCTC 23876 / PAT</strain>
    </source>
</reference>
<dbReference type="InterPro" id="IPR002731">
    <property type="entry name" value="ATPase_BadF"/>
</dbReference>